<reference evidence="1" key="1">
    <citation type="journal article" date="2015" name="Nature">
        <title>Complex archaea that bridge the gap between prokaryotes and eukaryotes.</title>
        <authorList>
            <person name="Spang A."/>
            <person name="Saw J.H."/>
            <person name="Jorgensen S.L."/>
            <person name="Zaremba-Niedzwiedzka K."/>
            <person name="Martijn J."/>
            <person name="Lind A.E."/>
            <person name="van Eijk R."/>
            <person name="Schleper C."/>
            <person name="Guy L."/>
            <person name="Ettema T.J."/>
        </authorList>
    </citation>
    <scope>NUCLEOTIDE SEQUENCE</scope>
</reference>
<feature type="non-terminal residue" evidence="1">
    <location>
        <position position="45"/>
    </location>
</feature>
<dbReference type="AlphaFoldDB" id="A0A0F9H504"/>
<gene>
    <name evidence="1" type="ORF">LCGC14_1747150</name>
</gene>
<dbReference type="EMBL" id="LAZR01016069">
    <property type="protein sequence ID" value="KKM06130.1"/>
    <property type="molecule type" value="Genomic_DNA"/>
</dbReference>
<name>A0A0F9H504_9ZZZZ</name>
<evidence type="ECO:0000313" key="1">
    <source>
        <dbReference type="EMBL" id="KKM06130.1"/>
    </source>
</evidence>
<sequence>MTKDAFQKGIAVLIATFPEKEIIAEITYQCLKDLSDEQFLRAIVL</sequence>
<organism evidence="1">
    <name type="scientific">marine sediment metagenome</name>
    <dbReference type="NCBI Taxonomy" id="412755"/>
    <lineage>
        <taxon>unclassified sequences</taxon>
        <taxon>metagenomes</taxon>
        <taxon>ecological metagenomes</taxon>
    </lineage>
</organism>
<comment type="caution">
    <text evidence="1">The sequence shown here is derived from an EMBL/GenBank/DDBJ whole genome shotgun (WGS) entry which is preliminary data.</text>
</comment>
<accession>A0A0F9H504</accession>
<proteinExistence type="predicted"/>
<protein>
    <submittedName>
        <fullName evidence="1">Uncharacterized protein</fullName>
    </submittedName>
</protein>